<dbReference type="InterPro" id="IPR020568">
    <property type="entry name" value="Ribosomal_Su5_D2-typ_SF"/>
</dbReference>
<dbReference type="HAMAP" id="MF_01973">
    <property type="entry name" value="lon_bact"/>
    <property type="match status" value="1"/>
</dbReference>
<evidence type="ECO:0000256" key="9">
    <source>
        <dbReference type="ARBA" id="ARBA00050665"/>
    </source>
</evidence>
<evidence type="ECO:0000259" key="19">
    <source>
        <dbReference type="PROSITE" id="PS51786"/>
    </source>
</evidence>
<dbReference type="Gene3D" id="1.20.58.1480">
    <property type="match status" value="1"/>
</dbReference>
<dbReference type="Pfam" id="PF22667">
    <property type="entry name" value="Lon_lid"/>
    <property type="match status" value="1"/>
</dbReference>
<feature type="binding site" evidence="14 17">
    <location>
        <begin position="356"/>
        <end position="363"/>
    </location>
    <ligand>
        <name>ATP</name>
        <dbReference type="ChEBI" id="CHEBI:30616"/>
    </ligand>
</feature>
<evidence type="ECO:0000256" key="4">
    <source>
        <dbReference type="ARBA" id="ARBA00022741"/>
    </source>
</evidence>
<comment type="catalytic activity">
    <reaction evidence="9 14 15 18">
        <text>Hydrolysis of proteins in presence of ATP.</text>
        <dbReference type="EC" id="3.4.21.53"/>
    </reaction>
</comment>
<evidence type="ECO:0000256" key="6">
    <source>
        <dbReference type="ARBA" id="ARBA00022825"/>
    </source>
</evidence>
<evidence type="ECO:0000256" key="18">
    <source>
        <dbReference type="PROSITE-ProRule" id="PRU01122"/>
    </source>
</evidence>
<dbReference type="Gene3D" id="3.30.230.10">
    <property type="match status" value="1"/>
</dbReference>
<evidence type="ECO:0000256" key="13">
    <source>
        <dbReference type="ARBA" id="ARBA00082722"/>
    </source>
</evidence>
<evidence type="ECO:0000256" key="10">
    <source>
        <dbReference type="ARBA" id="ARBA00053875"/>
    </source>
</evidence>
<evidence type="ECO:0000256" key="1">
    <source>
        <dbReference type="ARBA" id="ARBA00004496"/>
    </source>
</evidence>
<dbReference type="InterPro" id="IPR015947">
    <property type="entry name" value="PUA-like_sf"/>
</dbReference>
<dbReference type="GO" id="GO:0043565">
    <property type="term" value="F:sequence-specific DNA binding"/>
    <property type="evidence" value="ECO:0007669"/>
    <property type="project" value="UniProtKB-UniRule"/>
</dbReference>
<dbReference type="GO" id="GO:0005737">
    <property type="term" value="C:cytoplasm"/>
    <property type="evidence" value="ECO:0007669"/>
    <property type="project" value="UniProtKB-SubCell"/>
</dbReference>
<dbReference type="NCBIfam" id="TIGR00763">
    <property type="entry name" value="lon"/>
    <property type="match status" value="1"/>
</dbReference>
<dbReference type="GO" id="GO:0034605">
    <property type="term" value="P:cellular response to heat"/>
    <property type="evidence" value="ECO:0007669"/>
    <property type="project" value="UniProtKB-UniRule"/>
</dbReference>
<dbReference type="GO" id="GO:0004252">
    <property type="term" value="F:serine-type endopeptidase activity"/>
    <property type="evidence" value="ECO:0007669"/>
    <property type="project" value="UniProtKB-UniRule"/>
</dbReference>
<evidence type="ECO:0000256" key="15">
    <source>
        <dbReference type="PIRNR" id="PIRNR001174"/>
    </source>
</evidence>
<dbReference type="Gene3D" id="1.10.8.60">
    <property type="match status" value="1"/>
</dbReference>
<feature type="domain" description="Lon N-terminal" evidence="20">
    <location>
        <begin position="11"/>
        <end position="203"/>
    </location>
</feature>
<keyword evidence="5 14" id="KW-0378">Hydrolase</keyword>
<keyword evidence="7 14" id="KW-0067">ATP-binding</keyword>
<evidence type="ECO:0000313" key="22">
    <source>
        <dbReference type="Proteomes" id="UP000664545"/>
    </source>
</evidence>
<dbReference type="PIRSF" id="PIRSF001174">
    <property type="entry name" value="Lon_proteas"/>
    <property type="match status" value="1"/>
</dbReference>
<proteinExistence type="evidence at transcript level"/>
<keyword evidence="3 14" id="KW-0645">Protease</keyword>
<dbReference type="InterPro" id="IPR008269">
    <property type="entry name" value="Lon_proteolytic"/>
</dbReference>
<feature type="domain" description="Lon proteolytic" evidence="19">
    <location>
        <begin position="594"/>
        <end position="772"/>
    </location>
</feature>
<dbReference type="EMBL" id="JAFJZZ010000003">
    <property type="protein sequence ID" value="MBN7773602.1"/>
    <property type="molecule type" value="Genomic_DNA"/>
</dbReference>
<evidence type="ECO:0000256" key="12">
    <source>
        <dbReference type="ARBA" id="ARBA00071934"/>
    </source>
</evidence>
<dbReference type="InterPro" id="IPR003593">
    <property type="entry name" value="AAA+_ATPase"/>
</dbReference>
<accession>A0A939D9M0</accession>
<protein>
    <recommendedName>
        <fullName evidence="12 14">Lon protease</fullName>
        <ecNumber evidence="11 14">3.4.21.53</ecNumber>
    </recommendedName>
    <alternativeName>
        <fullName evidence="13 14">ATP-dependent protease La</fullName>
    </alternativeName>
</protein>
<dbReference type="SUPFAM" id="SSF88697">
    <property type="entry name" value="PUA domain-like"/>
    <property type="match status" value="1"/>
</dbReference>
<keyword evidence="22" id="KW-1185">Reference proteome</keyword>
<dbReference type="SUPFAM" id="SSF52540">
    <property type="entry name" value="P-loop containing nucleoside triphosphate hydrolases"/>
    <property type="match status" value="1"/>
</dbReference>
<dbReference type="GO" id="GO:0016887">
    <property type="term" value="F:ATP hydrolysis activity"/>
    <property type="evidence" value="ECO:0007669"/>
    <property type="project" value="UniProtKB-UniRule"/>
</dbReference>
<dbReference type="InterPro" id="IPR027417">
    <property type="entry name" value="P-loop_NTPase"/>
</dbReference>
<dbReference type="Gene3D" id="2.30.130.40">
    <property type="entry name" value="LON domain-like"/>
    <property type="match status" value="1"/>
</dbReference>
<keyword evidence="4 14" id="KW-0547">Nucleotide-binding</keyword>
<evidence type="ECO:0000256" key="2">
    <source>
        <dbReference type="ARBA" id="ARBA00022490"/>
    </source>
</evidence>
<organism evidence="21 22">
    <name type="scientific">Clostridium aminobutyricum</name>
    <dbReference type="NCBI Taxonomy" id="33953"/>
    <lineage>
        <taxon>Bacteria</taxon>
        <taxon>Bacillati</taxon>
        <taxon>Bacillota</taxon>
        <taxon>Clostridia</taxon>
        <taxon>Eubacteriales</taxon>
        <taxon>Clostridiaceae</taxon>
        <taxon>Clostridium</taxon>
    </lineage>
</organism>
<gene>
    <name evidence="14 21" type="primary">lon</name>
    <name evidence="21" type="ORF">JYB65_09535</name>
</gene>
<feature type="active site" evidence="14 16">
    <location>
        <position position="678"/>
    </location>
</feature>
<dbReference type="InterPro" id="IPR003959">
    <property type="entry name" value="ATPase_AAA_core"/>
</dbReference>
<dbReference type="GO" id="GO:0005524">
    <property type="term" value="F:ATP binding"/>
    <property type="evidence" value="ECO:0007669"/>
    <property type="project" value="UniProtKB-UniRule"/>
</dbReference>
<comment type="caution">
    <text evidence="21">The sequence shown here is derived from an EMBL/GenBank/DDBJ whole genome shotgun (WGS) entry which is preliminary data.</text>
</comment>
<dbReference type="SMART" id="SM00382">
    <property type="entry name" value="AAA"/>
    <property type="match status" value="1"/>
</dbReference>
<dbReference type="Gene3D" id="3.40.50.300">
    <property type="entry name" value="P-loop containing nucleotide triphosphate hydrolases"/>
    <property type="match status" value="1"/>
</dbReference>
<dbReference type="InterPro" id="IPR014721">
    <property type="entry name" value="Ribsml_uS5_D2-typ_fold_subgr"/>
</dbReference>
<evidence type="ECO:0000256" key="16">
    <source>
        <dbReference type="PIRSR" id="PIRSR001174-1"/>
    </source>
</evidence>
<dbReference type="PROSITE" id="PS51787">
    <property type="entry name" value="LON_N"/>
    <property type="match status" value="1"/>
</dbReference>
<keyword evidence="2 14" id="KW-0963">Cytoplasm</keyword>
<dbReference type="InterPro" id="IPR046336">
    <property type="entry name" value="Lon_prtase_N_sf"/>
</dbReference>
<evidence type="ECO:0000256" key="11">
    <source>
        <dbReference type="ARBA" id="ARBA00066743"/>
    </source>
</evidence>
<dbReference type="GO" id="GO:0004176">
    <property type="term" value="F:ATP-dependent peptidase activity"/>
    <property type="evidence" value="ECO:0007669"/>
    <property type="project" value="UniProtKB-UniRule"/>
</dbReference>
<dbReference type="RefSeq" id="WP_206582433.1">
    <property type="nucleotide sequence ID" value="NZ_JAFJZZ010000003.1"/>
</dbReference>
<dbReference type="Pfam" id="PF05362">
    <property type="entry name" value="Lon_C"/>
    <property type="match status" value="1"/>
</dbReference>
<dbReference type="PROSITE" id="PS51786">
    <property type="entry name" value="LON_PROTEOLYTIC"/>
    <property type="match status" value="1"/>
</dbReference>
<comment type="function">
    <text evidence="10 14">ATP-dependent serine protease that mediates the selective degradation of mutant and abnormal proteins as well as certain short-lived regulatory proteins. Required for cellular homeostasis and for survival from DNA damage and developmental changes induced by stress. Degrades polypeptides processively to yield small peptide fragments that are 5 to 10 amino acids long. Binds to DNA in a double-stranded, site-specific manner.</text>
</comment>
<dbReference type="Pfam" id="PF02190">
    <property type="entry name" value="LON_substr_bdg"/>
    <property type="match status" value="1"/>
</dbReference>
<dbReference type="InterPro" id="IPR004815">
    <property type="entry name" value="Lon_bac/euk-typ"/>
</dbReference>
<comment type="induction">
    <text evidence="14">By heat shock.</text>
</comment>
<keyword evidence="8 14" id="KW-0346">Stress response</keyword>
<comment type="subunit">
    <text evidence="14 15">Homohexamer. Organized in a ring with a central cavity.</text>
</comment>
<dbReference type="AlphaFoldDB" id="A0A939D9M0"/>
<evidence type="ECO:0000256" key="7">
    <source>
        <dbReference type="ARBA" id="ARBA00022840"/>
    </source>
</evidence>
<dbReference type="InterPro" id="IPR003111">
    <property type="entry name" value="Lon_prtase_N"/>
</dbReference>
<dbReference type="Proteomes" id="UP000664545">
    <property type="component" value="Unassembled WGS sequence"/>
</dbReference>
<evidence type="ECO:0000313" key="21">
    <source>
        <dbReference type="EMBL" id="MBN7773602.1"/>
    </source>
</evidence>
<dbReference type="GO" id="GO:0006515">
    <property type="term" value="P:protein quality control for misfolded or incompletely synthesized proteins"/>
    <property type="evidence" value="ECO:0007669"/>
    <property type="project" value="UniProtKB-UniRule"/>
</dbReference>
<reference evidence="21" key="1">
    <citation type="submission" date="2021-02" db="EMBL/GenBank/DDBJ databases">
        <title>Abyssanaerobacter marinus gen.nov., sp., nov, anaerobic bacterium isolated from the Onnuri vent field of Indian Ocean and suggestion of Mogibacteriaceae fam. nov., and proposal of reclassification of ambiguous this family's genus member.</title>
        <authorList>
            <person name="Kim Y.J."/>
            <person name="Yang J.-A."/>
        </authorList>
    </citation>
    <scope>NUCLEOTIDE SEQUENCE</scope>
    <source>
        <strain evidence="21">DSM 2634</strain>
    </source>
</reference>
<evidence type="ECO:0000256" key="5">
    <source>
        <dbReference type="ARBA" id="ARBA00022801"/>
    </source>
</evidence>
<name>A0A939D9M0_CLOAM</name>
<dbReference type="FunFam" id="3.40.50.300:FF:000021">
    <property type="entry name" value="Lon protease homolog"/>
    <property type="match status" value="1"/>
</dbReference>
<feature type="active site" evidence="14 16">
    <location>
        <position position="721"/>
    </location>
</feature>
<evidence type="ECO:0000256" key="17">
    <source>
        <dbReference type="PIRSR" id="PIRSR001174-2"/>
    </source>
</evidence>
<dbReference type="CDD" id="cd19500">
    <property type="entry name" value="RecA-like_Lon"/>
    <property type="match status" value="1"/>
</dbReference>
<dbReference type="Pfam" id="PF00004">
    <property type="entry name" value="AAA"/>
    <property type="match status" value="1"/>
</dbReference>
<dbReference type="InterPro" id="IPR054594">
    <property type="entry name" value="Lon_lid"/>
</dbReference>
<keyword evidence="6 14" id="KW-0720">Serine protease</keyword>
<evidence type="ECO:0000256" key="8">
    <source>
        <dbReference type="ARBA" id="ARBA00023016"/>
    </source>
</evidence>
<dbReference type="PRINTS" id="PR00830">
    <property type="entry name" value="ENDOLAPTASE"/>
</dbReference>
<dbReference type="InterPro" id="IPR027543">
    <property type="entry name" value="Lon_bac"/>
</dbReference>
<dbReference type="Gene3D" id="1.20.5.5270">
    <property type="match status" value="1"/>
</dbReference>
<dbReference type="EC" id="3.4.21.53" evidence="11 14"/>
<dbReference type="SUPFAM" id="SSF54211">
    <property type="entry name" value="Ribosomal protein S5 domain 2-like"/>
    <property type="match status" value="1"/>
</dbReference>
<sequence length="808" mass="90508">MMENYINNRKGIVIPISNTVLLPGVVSKLRISSLSEEQLTALEDEHTVNIALPMKQNFGQQALKEEDFYRIGVSFQVNEIEEIERGFQLTIKTIERIESKTLYIEDELIFTDYDVCPDADDINEKSLEEMLSYIKRVTHEISAKFVGGERYSKIIDDFKDLNSMIVYLSQFLLISNEEKYELLKIQSMKERSLRFMDYLMKQKEIIELQIQLDEKFSEKANKYYRESVLREHLRAIQEELNEGKDEDSKKSKDYLSKIEEAGMPSDIKEAALEELDKMQAQGPNGSEYNVIRNYLDLLVQLPWKKEEATPINLGEARRILDEQHYGLEKVKDRIIQHLAVMQLKNDKKGSILLLVGPPGTGKTSLGRSIADALDRKYIRLSLGGIRDEAEIRGHRRTYVGAMPGRILQSIRKAGKSNPVMILDEVDKLMTGGYSGDPASALLEVLDPEQNNTFTDHYLDLPYDLSDVFFIATANSTESIPGPLLDRMEVIQISSYTIDEKFHIAKNYLIPSVLEEHGLTKAQLTVEDEVLHQIITDYTLEAGVRGLKKQLAALARVTSEKIVSSKVEVPYKVKIEQLDDLLGRKVSRHDRAQDDNPPGVVTGLAWTPVGGEILFIEATDMPGSGEVMLTGKLGDVMKESARISLSLLKSRLPLNAVNFKERDLHIHVPSGAVPKDGPSAGIGLFTALASLVTGFKVDSKLAMTGEITLRGAVLPIGGLKEKLIGAQRAGITKVLIPKDNVIDLKDVPEEVKNQLTVIPVETIEDVLKETLGISLPRIEHVLPQSARAVIEGTIMTAQQAENNSFNTRT</sequence>
<comment type="subcellular location">
    <subcellularLocation>
        <location evidence="1 14 15">Cytoplasm</location>
    </subcellularLocation>
</comment>
<evidence type="ECO:0000256" key="14">
    <source>
        <dbReference type="HAMAP-Rule" id="MF_01973"/>
    </source>
</evidence>
<evidence type="ECO:0000259" key="20">
    <source>
        <dbReference type="PROSITE" id="PS51787"/>
    </source>
</evidence>
<dbReference type="PANTHER" id="PTHR10046">
    <property type="entry name" value="ATP DEPENDENT LON PROTEASE FAMILY MEMBER"/>
    <property type="match status" value="1"/>
</dbReference>
<evidence type="ECO:0000256" key="3">
    <source>
        <dbReference type="ARBA" id="ARBA00022670"/>
    </source>
</evidence>
<comment type="similarity">
    <text evidence="14 15 18">Belongs to the peptidase S16 family.</text>
</comment>
<dbReference type="InterPro" id="IPR027065">
    <property type="entry name" value="Lon_Prtase"/>
</dbReference>